<evidence type="ECO:0000313" key="9">
    <source>
        <dbReference type="EMBL" id="KAH0890715.1"/>
    </source>
</evidence>
<dbReference type="Proteomes" id="UP000824890">
    <property type="component" value="Unassembled WGS sequence"/>
</dbReference>
<evidence type="ECO:0000259" key="8">
    <source>
        <dbReference type="PROSITE" id="PS51184"/>
    </source>
</evidence>
<dbReference type="PROSITE" id="PS51184">
    <property type="entry name" value="JMJC"/>
    <property type="match status" value="2"/>
</dbReference>
<feature type="compositionally biased region" description="Polar residues" evidence="7">
    <location>
        <begin position="1128"/>
        <end position="1143"/>
    </location>
</feature>
<reference evidence="9 10" key="1">
    <citation type="submission" date="2021-05" db="EMBL/GenBank/DDBJ databases">
        <title>Genome Assembly of Synthetic Allotetraploid Brassica napus Reveals Homoeologous Exchanges between Subgenomes.</title>
        <authorList>
            <person name="Davis J.T."/>
        </authorList>
    </citation>
    <scope>NUCLEOTIDE SEQUENCE [LARGE SCALE GENOMIC DNA]</scope>
    <source>
        <strain evidence="10">cv. Da-Ae</strain>
        <tissue evidence="9">Seedling</tissue>
    </source>
</reference>
<feature type="compositionally biased region" description="Basic and acidic residues" evidence="7">
    <location>
        <begin position="1017"/>
        <end position="1036"/>
    </location>
</feature>
<comment type="subcellular location">
    <subcellularLocation>
        <location evidence="1">Nucleus</location>
    </subcellularLocation>
</comment>
<feature type="region of interest" description="Disordered" evidence="7">
    <location>
        <begin position="339"/>
        <end position="489"/>
    </location>
</feature>
<evidence type="ECO:0000256" key="4">
    <source>
        <dbReference type="ARBA" id="ARBA00023015"/>
    </source>
</evidence>
<dbReference type="InterPro" id="IPR003347">
    <property type="entry name" value="JmjC_dom"/>
</dbReference>
<evidence type="ECO:0000256" key="3">
    <source>
        <dbReference type="ARBA" id="ARBA00022723"/>
    </source>
</evidence>
<keyword evidence="10" id="KW-1185">Reference proteome</keyword>
<evidence type="ECO:0000313" key="10">
    <source>
        <dbReference type="Proteomes" id="UP000824890"/>
    </source>
</evidence>
<keyword evidence="3" id="KW-0479">Metal-binding</keyword>
<feature type="compositionally biased region" description="Basic and acidic residues" evidence="7">
    <location>
        <begin position="49"/>
        <end position="67"/>
    </location>
</feature>
<feature type="compositionally biased region" description="Basic and acidic residues" evidence="7">
    <location>
        <begin position="352"/>
        <end position="370"/>
    </location>
</feature>
<dbReference type="PANTHER" id="PTHR12549:SF33">
    <property type="entry name" value="LYSINE-SPECIFIC DEMETHYLASE JMJ27"/>
    <property type="match status" value="1"/>
</dbReference>
<dbReference type="SMART" id="SM00558">
    <property type="entry name" value="JmjC"/>
    <property type="match status" value="2"/>
</dbReference>
<evidence type="ECO:0000256" key="6">
    <source>
        <dbReference type="ARBA" id="ARBA00023242"/>
    </source>
</evidence>
<feature type="non-terminal residue" evidence="9">
    <location>
        <position position="1"/>
    </location>
</feature>
<dbReference type="Gene3D" id="2.60.120.650">
    <property type="entry name" value="Cupin"/>
    <property type="match status" value="3"/>
</dbReference>
<feature type="domain" description="JmjC" evidence="8">
    <location>
        <begin position="1"/>
        <end position="254"/>
    </location>
</feature>
<evidence type="ECO:0000256" key="1">
    <source>
        <dbReference type="ARBA" id="ARBA00004123"/>
    </source>
</evidence>
<keyword evidence="5" id="KW-0804">Transcription</keyword>
<name>A0ABQ8ADW0_BRANA</name>
<sequence>TVLVYVLTRRAKVDIAPWQYQRIKEARKRYAETQLHKQDGGQQTEASECENKSVKEEENEEALKKCDGMWGEPSDSSLRPSGSQEVDKVFVSKGVCANIQTADPMEESGHDPKADAGLISQKNATLINEPIACENYNDVCLKTERLSPKYQIEDDPTVENGLMMPTLPSTPPWEKVIHPIHDQSIFVNESQKKQLKKEFDIEPWTFEQHLGEAVFIPSGCPHQARNIQSCIKVALDFVAPESVEEYLRLTQEIRRLPEDHRFSEDRLEIKKIVMHAASSAIREAKALMQNSMTHYISKPTAYTHKKKGLEIKFTSLIDSHSDGSRKYDSDESDLRFDKRRIPEELDGGDSVTKLRCDMSDASMEKRIRSDDSDESEELRSDKRRNTRKKDTDGVSIGSPSSEGIGRGRGKGRGRGRKSDGGDNSKRIGSDDSKEHRSEGVVSIESLSSEGQGRGRGRKSDGGEGSRRTAERRGRERVVSTRDKDDNSDGTKKYVGLTCHQCKNLTDKVDLVFCSKCIKKRYCYDCIKRWYPERTPEEVRDACPFCVGNCNCRACLRQPLLVKQPSEKDANVKLKQLQYLLVKALPVLRDIYAEQNRELEVESAIRGVPVTESDITSDLCSTSIANFHRSCLNPDCSSDICLSCCKELRESSHDEKGDGENFSDWKLNPDGSIPCPPKERRGCGTSTLELRRLCECDRVEKLITNAEEVTLQFRPPDVNIAHECSSCTSIISRQAAFRKNGHDNFLYCPNAVDLAEGDIAHFQSHWMRAEPVIVRNVLDKTPGLSWDPMVMWRACREMDPKAKCKEEAKSVKALDCLDWCEVEINIHQFFQGYLKGRQDASGMPVMLKLKDWPPSTLFEERLPRHNAEFISSLPFSDYTDPKSGLLNLATRLPEESLKPDLGPKTYIAYGFPEELDGGDSVTKLHCDMSDAVNVLTHTAKVDIPSWQHKLVKKAKLRKQQSGQETEASECENKSVKEVVNEEAALKKWDGLVGEETLKDKAANEEPSNSSSRPSSSQEVDKMFVSKGECTKTERDDPVEGSCSSKSGHDPKADAGLINEPIAGENNSEVCLKTERLSPTNQSEDDPTVENGLMMPTALSTAPLDTDGSLPQPVESIKEEKLDSPKETEGNVTQSLDGSTSAESIQEQKHDAPKETNGNANESSEAVHGGAVWDIFRREDVPKLIEYLERHKHEFRHFFNEPVESVTHPIHDQTLFLTESQKKQLKEEFDIEPWTFVQHLGEAVFIPAGCPHQVRNIQSCIKVAVDFVAPENLEECLRLTQEFRRLPKDHRSNEDKLELKKIVLHAASSAIREAQDLMQNSMTE</sequence>
<feature type="domain" description="JmjC" evidence="8">
    <location>
        <begin position="880"/>
        <end position="1282"/>
    </location>
</feature>
<dbReference type="InterPro" id="IPR045109">
    <property type="entry name" value="LSDs-like"/>
</dbReference>
<comment type="caution">
    <text evidence="9">The sequence shown here is derived from an EMBL/GenBank/DDBJ whole genome shotgun (WGS) entry which is preliminary data.</text>
</comment>
<evidence type="ECO:0000256" key="7">
    <source>
        <dbReference type="SAM" id="MobiDB-lite"/>
    </source>
</evidence>
<accession>A0ABQ8ADW0</accession>
<evidence type="ECO:0000256" key="5">
    <source>
        <dbReference type="ARBA" id="ARBA00023163"/>
    </source>
</evidence>
<evidence type="ECO:0000256" key="2">
    <source>
        <dbReference type="ARBA" id="ARBA00006801"/>
    </source>
</evidence>
<keyword evidence="4" id="KW-0805">Transcription regulation</keyword>
<protein>
    <recommendedName>
        <fullName evidence="8">JmjC domain-containing protein</fullName>
    </recommendedName>
</protein>
<proteinExistence type="inferred from homology"/>
<dbReference type="Pfam" id="PF10497">
    <property type="entry name" value="zf-4CXXC_R1"/>
    <property type="match status" value="1"/>
</dbReference>
<feature type="compositionally biased region" description="Basic and acidic residues" evidence="7">
    <location>
        <begin position="1115"/>
        <end position="1127"/>
    </location>
</feature>
<dbReference type="PANTHER" id="PTHR12549">
    <property type="entry name" value="JMJC DOMAIN-CONTAINING HISTONE DEMETHYLATION PROTEIN"/>
    <property type="match status" value="1"/>
</dbReference>
<feature type="compositionally biased region" description="Low complexity" evidence="7">
    <location>
        <begin position="1003"/>
        <end position="1015"/>
    </location>
</feature>
<feature type="region of interest" description="Disordered" evidence="7">
    <location>
        <begin position="34"/>
        <end position="82"/>
    </location>
</feature>
<dbReference type="EMBL" id="JAGKQM010000013">
    <property type="protein sequence ID" value="KAH0890715.1"/>
    <property type="molecule type" value="Genomic_DNA"/>
</dbReference>
<dbReference type="Pfam" id="PF02373">
    <property type="entry name" value="JmjC"/>
    <property type="match status" value="2"/>
</dbReference>
<dbReference type="CDD" id="cd02208">
    <property type="entry name" value="cupin_RmlC-like"/>
    <property type="match status" value="1"/>
</dbReference>
<dbReference type="InterPro" id="IPR018866">
    <property type="entry name" value="Znf-4CXXC_R1"/>
</dbReference>
<feature type="region of interest" description="Disordered" evidence="7">
    <location>
        <begin position="997"/>
        <end position="1091"/>
    </location>
</feature>
<dbReference type="SUPFAM" id="SSF51197">
    <property type="entry name" value="Clavaminate synthase-like"/>
    <property type="match status" value="2"/>
</dbReference>
<keyword evidence="6" id="KW-0539">Nucleus</keyword>
<feature type="compositionally biased region" description="Basic and acidic residues" evidence="7">
    <location>
        <begin position="416"/>
        <end position="438"/>
    </location>
</feature>
<comment type="similarity">
    <text evidence="2">Belongs to the JARID1 histone demethylase family.</text>
</comment>
<organism evidence="9 10">
    <name type="scientific">Brassica napus</name>
    <name type="common">Rape</name>
    <dbReference type="NCBI Taxonomy" id="3708"/>
    <lineage>
        <taxon>Eukaryota</taxon>
        <taxon>Viridiplantae</taxon>
        <taxon>Streptophyta</taxon>
        <taxon>Embryophyta</taxon>
        <taxon>Tracheophyta</taxon>
        <taxon>Spermatophyta</taxon>
        <taxon>Magnoliopsida</taxon>
        <taxon>eudicotyledons</taxon>
        <taxon>Gunneridae</taxon>
        <taxon>Pentapetalae</taxon>
        <taxon>rosids</taxon>
        <taxon>malvids</taxon>
        <taxon>Brassicales</taxon>
        <taxon>Brassicaceae</taxon>
        <taxon>Brassiceae</taxon>
        <taxon>Brassica</taxon>
    </lineage>
</organism>
<gene>
    <name evidence="9" type="ORF">HID58_053144</name>
</gene>
<feature type="region of interest" description="Disordered" evidence="7">
    <location>
        <begin position="1115"/>
        <end position="1164"/>
    </location>
</feature>
<feature type="compositionally biased region" description="Basic and acidic residues" evidence="7">
    <location>
        <begin position="457"/>
        <end position="489"/>
    </location>
</feature>